<keyword evidence="4" id="KW-1185">Reference proteome</keyword>
<dbReference type="OrthoDB" id="10253254at2759"/>
<feature type="transmembrane region" description="Helical" evidence="2">
    <location>
        <begin position="12"/>
        <end position="31"/>
    </location>
</feature>
<dbReference type="GO" id="GO:0016780">
    <property type="term" value="F:phosphotransferase activity, for other substituted phosphate groups"/>
    <property type="evidence" value="ECO:0007669"/>
    <property type="project" value="InterPro"/>
</dbReference>
<dbReference type="Pfam" id="PF01066">
    <property type="entry name" value="CDP-OH_P_transf"/>
    <property type="match status" value="1"/>
</dbReference>
<comment type="caution">
    <text evidence="3">The sequence shown here is derived from an EMBL/GenBank/DDBJ whole genome shotgun (WGS) entry which is preliminary data.</text>
</comment>
<keyword evidence="2" id="KW-0472">Membrane</keyword>
<evidence type="ECO:0000256" key="1">
    <source>
        <dbReference type="SAM" id="MobiDB-lite"/>
    </source>
</evidence>
<keyword evidence="2" id="KW-1133">Transmembrane helix</keyword>
<protein>
    <recommendedName>
        <fullName evidence="5">Ceramide phosphoethanolamine synthase-like</fullName>
    </recommendedName>
</protein>
<dbReference type="GO" id="GO:0008654">
    <property type="term" value="P:phospholipid biosynthetic process"/>
    <property type="evidence" value="ECO:0007669"/>
    <property type="project" value="InterPro"/>
</dbReference>
<dbReference type="Gene3D" id="1.20.120.1760">
    <property type="match status" value="1"/>
</dbReference>
<organism evidence="3 4">
    <name type="scientific">Tropilaelaps mercedesae</name>
    <dbReference type="NCBI Taxonomy" id="418985"/>
    <lineage>
        <taxon>Eukaryota</taxon>
        <taxon>Metazoa</taxon>
        <taxon>Ecdysozoa</taxon>
        <taxon>Arthropoda</taxon>
        <taxon>Chelicerata</taxon>
        <taxon>Arachnida</taxon>
        <taxon>Acari</taxon>
        <taxon>Parasitiformes</taxon>
        <taxon>Mesostigmata</taxon>
        <taxon>Gamasina</taxon>
        <taxon>Dermanyssoidea</taxon>
        <taxon>Laelapidae</taxon>
        <taxon>Tropilaelaps</taxon>
    </lineage>
</organism>
<feature type="region of interest" description="Disordered" evidence="1">
    <location>
        <begin position="39"/>
        <end position="61"/>
    </location>
</feature>
<keyword evidence="2" id="KW-0812">Transmembrane</keyword>
<name>A0A1V9XP54_9ACAR</name>
<dbReference type="InterPro" id="IPR000462">
    <property type="entry name" value="CDP-OH_P_trans"/>
</dbReference>
<reference evidence="3 4" key="1">
    <citation type="journal article" date="2017" name="Gigascience">
        <title>Draft genome of the honey bee ectoparasitic mite, Tropilaelaps mercedesae, is shaped by the parasitic life history.</title>
        <authorList>
            <person name="Dong X."/>
            <person name="Armstrong S.D."/>
            <person name="Xia D."/>
            <person name="Makepeace B.L."/>
            <person name="Darby A.C."/>
            <person name="Kadowaki T."/>
        </authorList>
    </citation>
    <scope>NUCLEOTIDE SEQUENCE [LARGE SCALE GENOMIC DNA]</scope>
    <source>
        <strain evidence="3">Wuxi-XJTLU</strain>
    </source>
</reference>
<accession>A0A1V9XP54</accession>
<dbReference type="Proteomes" id="UP000192247">
    <property type="component" value="Unassembled WGS sequence"/>
</dbReference>
<gene>
    <name evidence="3" type="ORF">BIW11_08543</name>
</gene>
<dbReference type="EMBL" id="MNPL01006635">
    <property type="protein sequence ID" value="OQR75251.1"/>
    <property type="molecule type" value="Genomic_DNA"/>
</dbReference>
<evidence type="ECO:0000256" key="2">
    <source>
        <dbReference type="SAM" id="Phobius"/>
    </source>
</evidence>
<dbReference type="GO" id="GO:0016020">
    <property type="term" value="C:membrane"/>
    <property type="evidence" value="ECO:0007669"/>
    <property type="project" value="InterPro"/>
</dbReference>
<feature type="transmembrane region" description="Helical" evidence="2">
    <location>
        <begin position="306"/>
        <end position="324"/>
    </location>
</feature>
<dbReference type="AlphaFoldDB" id="A0A1V9XP54"/>
<dbReference type="InterPro" id="IPR043130">
    <property type="entry name" value="CDP-OH_PTrfase_TM_dom"/>
</dbReference>
<evidence type="ECO:0008006" key="5">
    <source>
        <dbReference type="Google" id="ProtNLM"/>
    </source>
</evidence>
<feature type="transmembrane region" description="Helical" evidence="2">
    <location>
        <begin position="226"/>
        <end position="248"/>
    </location>
</feature>
<dbReference type="InParanoid" id="A0A1V9XP54"/>
<evidence type="ECO:0000313" key="3">
    <source>
        <dbReference type="EMBL" id="OQR75251.1"/>
    </source>
</evidence>
<dbReference type="STRING" id="418985.A0A1V9XP54"/>
<feature type="compositionally biased region" description="Polar residues" evidence="1">
    <location>
        <begin position="41"/>
        <end position="54"/>
    </location>
</feature>
<feature type="transmembrane region" description="Helical" evidence="2">
    <location>
        <begin position="99"/>
        <end position="120"/>
    </location>
</feature>
<proteinExistence type="predicted"/>
<sequence length="477" mass="54451">MKVSEHRTTVMVTAGLLMYFLWMDVALYYRVQSLPPPKPSSPATLDTSDHQTAPQEPPPKLFSPFTGLSVKMMMLDQVNNYIHTPLAQIFNRMTDFAKVFYFITPNMLSFMGFLSACVAAKLVMHDSLGMHRLAILMFCVRTWFDALDGLVARERQHIAAFVSLRDTSGYVVDGVADACGFSVFLTGCFFYLKRKLPSTKMYLPMSRGDHEKSRPSSYMPFSTRRVALVVGCFALQLAVSCIFWDHYISEYHDLLEVPSSINPHEQAEVLRSSLMWVVLWFWRVSNAHSLMHIFLWFIFTDRMWDFLVMIQWIGMAWLTILIGFTELHLRSVSWHLRVKRTRTRSKSYCDLSQCERISLLEVACSADGRGGETIRGLKTEPGDNVELLISPSQTGQIWRHRAPSQLRLPSFVGRSNASSEVPSIVSIISADELQRRRLSPQSLRLRRSGHVSQNAVSLVCSSALCRVSYRRHGRDRA</sequence>
<evidence type="ECO:0000313" key="4">
    <source>
        <dbReference type="Proteomes" id="UP000192247"/>
    </source>
</evidence>
<feature type="transmembrane region" description="Helical" evidence="2">
    <location>
        <begin position="171"/>
        <end position="192"/>
    </location>
</feature>
<feature type="transmembrane region" description="Helical" evidence="2">
    <location>
        <begin position="280"/>
        <end position="299"/>
    </location>
</feature>
<dbReference type="FunCoup" id="A0A1V9XP54">
    <property type="interactions" value="167"/>
</dbReference>